<dbReference type="PROSITE" id="PS00022">
    <property type="entry name" value="EGF_1"/>
    <property type="match status" value="1"/>
</dbReference>
<keyword evidence="2" id="KW-0732">Signal</keyword>
<dbReference type="SUPFAM" id="SSF57196">
    <property type="entry name" value="EGF/Laminin"/>
    <property type="match status" value="1"/>
</dbReference>
<gene>
    <name evidence="4" type="ORF">P5673_032951</name>
</gene>
<keyword evidence="5" id="KW-1185">Reference proteome</keyword>
<dbReference type="Proteomes" id="UP001249851">
    <property type="component" value="Unassembled WGS sequence"/>
</dbReference>
<keyword evidence="1" id="KW-0245">EGF-like domain</keyword>
<feature type="non-terminal residue" evidence="4">
    <location>
        <position position="60"/>
    </location>
</feature>
<dbReference type="PROSITE" id="PS50026">
    <property type="entry name" value="EGF_3"/>
    <property type="match status" value="1"/>
</dbReference>
<keyword evidence="1" id="KW-1015">Disulfide bond</keyword>
<name>A0AAD9URJ0_ACRCE</name>
<reference evidence="4" key="2">
    <citation type="journal article" date="2023" name="Science">
        <title>Genomic signatures of disease resistance in endangered staghorn corals.</title>
        <authorList>
            <person name="Vollmer S.V."/>
            <person name="Selwyn J.D."/>
            <person name="Despard B.A."/>
            <person name="Roesel C.L."/>
        </authorList>
    </citation>
    <scope>NUCLEOTIDE SEQUENCE</scope>
    <source>
        <strain evidence="4">K2</strain>
    </source>
</reference>
<proteinExistence type="predicted"/>
<organism evidence="4 5">
    <name type="scientific">Acropora cervicornis</name>
    <name type="common">Staghorn coral</name>
    <dbReference type="NCBI Taxonomy" id="6130"/>
    <lineage>
        <taxon>Eukaryota</taxon>
        <taxon>Metazoa</taxon>
        <taxon>Cnidaria</taxon>
        <taxon>Anthozoa</taxon>
        <taxon>Hexacorallia</taxon>
        <taxon>Scleractinia</taxon>
        <taxon>Astrocoeniina</taxon>
        <taxon>Acroporidae</taxon>
        <taxon>Acropora</taxon>
    </lineage>
</organism>
<feature type="chain" id="PRO_5042197392" evidence="2">
    <location>
        <begin position="24"/>
        <end position="60"/>
    </location>
</feature>
<feature type="signal peptide" evidence="2">
    <location>
        <begin position="1"/>
        <end position="23"/>
    </location>
</feature>
<evidence type="ECO:0000256" key="2">
    <source>
        <dbReference type="SAM" id="SignalP"/>
    </source>
</evidence>
<dbReference type="AlphaFoldDB" id="A0AAD9URJ0"/>
<dbReference type="Gene3D" id="2.10.25.10">
    <property type="entry name" value="Laminin"/>
    <property type="match status" value="1"/>
</dbReference>
<reference evidence="4" key="1">
    <citation type="journal article" date="2023" name="G3 (Bethesda)">
        <title>Whole genome assembly and annotation of the endangered Caribbean coral Acropora cervicornis.</title>
        <authorList>
            <person name="Selwyn J.D."/>
            <person name="Vollmer S.V."/>
        </authorList>
    </citation>
    <scope>NUCLEOTIDE SEQUENCE</scope>
    <source>
        <strain evidence="4">K2</strain>
    </source>
</reference>
<sequence>MMFYRFVVASAFVILSFASSVTGQGACIPRPCTNGGCCVSGRNTYRCYCFNEYTGQNCTQ</sequence>
<feature type="disulfide bond" evidence="1">
    <location>
        <begin position="49"/>
        <end position="58"/>
    </location>
</feature>
<comment type="caution">
    <text evidence="4">The sequence shown here is derived from an EMBL/GenBank/DDBJ whole genome shotgun (WGS) entry which is preliminary data.</text>
</comment>
<evidence type="ECO:0000313" key="5">
    <source>
        <dbReference type="Proteomes" id="UP001249851"/>
    </source>
</evidence>
<dbReference type="InterPro" id="IPR000742">
    <property type="entry name" value="EGF"/>
</dbReference>
<dbReference type="EMBL" id="JARQWQ010000204">
    <property type="protein sequence ID" value="KAK2547203.1"/>
    <property type="molecule type" value="Genomic_DNA"/>
</dbReference>
<accession>A0AAD9URJ0</accession>
<evidence type="ECO:0000259" key="3">
    <source>
        <dbReference type="PROSITE" id="PS50026"/>
    </source>
</evidence>
<evidence type="ECO:0000313" key="4">
    <source>
        <dbReference type="EMBL" id="KAK2547203.1"/>
    </source>
</evidence>
<protein>
    <submittedName>
        <fullName evidence="4">Multimerin-1</fullName>
    </submittedName>
</protein>
<evidence type="ECO:0000256" key="1">
    <source>
        <dbReference type="PROSITE-ProRule" id="PRU00076"/>
    </source>
</evidence>
<comment type="caution">
    <text evidence="1">Lacks conserved residue(s) required for the propagation of feature annotation.</text>
</comment>
<feature type="domain" description="EGF-like" evidence="3">
    <location>
        <begin position="23"/>
        <end position="59"/>
    </location>
</feature>
<dbReference type="CDD" id="cd00054">
    <property type="entry name" value="EGF_CA"/>
    <property type="match status" value="1"/>
</dbReference>